<dbReference type="InterPro" id="IPR013103">
    <property type="entry name" value="RVT_2"/>
</dbReference>
<proteinExistence type="predicted"/>
<evidence type="ECO:0000259" key="2">
    <source>
        <dbReference type="Pfam" id="PF07727"/>
    </source>
</evidence>
<evidence type="ECO:0000313" key="3">
    <source>
        <dbReference type="EMBL" id="CAK0864912.1"/>
    </source>
</evidence>
<evidence type="ECO:0000313" key="4">
    <source>
        <dbReference type="Proteomes" id="UP001189429"/>
    </source>
</evidence>
<gene>
    <name evidence="3" type="ORF">PCOR1329_LOCUS52613</name>
</gene>
<organism evidence="3 4">
    <name type="scientific">Prorocentrum cordatum</name>
    <dbReference type="NCBI Taxonomy" id="2364126"/>
    <lineage>
        <taxon>Eukaryota</taxon>
        <taxon>Sar</taxon>
        <taxon>Alveolata</taxon>
        <taxon>Dinophyceae</taxon>
        <taxon>Prorocentrales</taxon>
        <taxon>Prorocentraceae</taxon>
        <taxon>Prorocentrum</taxon>
    </lineage>
</organism>
<dbReference type="EMBL" id="CAUYUJ010016403">
    <property type="protein sequence ID" value="CAK0864912.1"/>
    <property type="molecule type" value="Genomic_DNA"/>
</dbReference>
<dbReference type="Pfam" id="PF07727">
    <property type="entry name" value="RVT_2"/>
    <property type="match status" value="1"/>
</dbReference>
<name>A0ABN9UZY5_9DINO</name>
<sequence length="1913" mass="214929">MSPPPHRRRAQEWQLETPPNLAIKVSTPRRPLGSASAIEHAYRANSVAEVECAVADDPALAIVDCRLTGEPPLLRALSHACSPGVLAALLRAGAAVDAVGRGSQVTPLAFVAQPAFPTVPEFSGPRGNLPAPPEFDGNMGDPKIFRRYKAQVDNWVLIAKNIIGPEGMALRLHAALKDKAFDHEEDESPTVFAVPNGVELLLDRLAYFDQRPTVKTGAAMDDFFHMEHVKPGETLLQLATRVDKAVLQAKSVDLDIPDPIITRQFMESSQLDHETQATLLMAAGSKFEWKPLKEQAAILFPMPLVPRHRFQGDRKYRPQYSAHVTNQQTYEREVTEPDYQQDHEDWQVTDADLAYDDSYDISWEEVPGDSWDEQLPEALAREIHAAHVTFKQADDRLNQANRARGYYHTKGGKGKGKHGKGHRPNRSGKGKGNDGGEARRGMSLEDFKKVTNCSACGEIGHWAGDRQCRAPASKRLPGHDVKVLYKNTDVKKIALITKAKFNTKSFHKERSIYMMTMVKDVFSTVNIDSDADLLVLDTACQTTTTEISTKYITPIEPTENTTTYIIPIEPNDSTENYDTASPNPIEQYLRYVETYKVIDNFLGKQFPAMQILCQDKTVDSFIPDTRAGSRTRMSCYPDPNKTCCHPINGEHEYTVPAGKVKERLYCGTVWKGEKCQIRRKDRSHYSIGKQCMRAAFLVGSALIPLGTAWAPNYDTEISECTKEEVTKRGGDGRGAGLELGATTSCGSQLTTGQAKRYYGMAKSAYNNWQLEKRVYESRMQKSRFPRRQRRGFDVYEIFAGECGITLHAADRANGWGMRAVQPVEKLFGQDLKKQKARKEVLETIDKWQPRLVIIQLPCTLWSLLNRNVNYKEMPEVLEGLRDEERCFITFTKDIFDKQKAYGNRALLENPATADSWREEAIVKLRMDNYECTSNMCMSGMVGNQGLPMKKLVRWLGTHPLLIQELDRHCDHRHPHEEVQGGGPNGNTKLSQVYTWQLADAICRGLTRVIESEEFGHGTYLCSYYPVSYDSPAPTAHHVCYSAPDMDETKWKNIVQSVVDVMSRRNAPSAQVAQDSEMRKQVSELVPWQILYMQAAFQPKGLTHHENDFKIQYDTGCSLSDVLQLAKYQHHLDHQSKANHDSQFQYPTNHSRMNSSLSLSNNVPNLSHPLQADFTRFLNASEASQAHDVHVEKPPAEAHRQSGRVEANITLWKHMAKKVIDTMQLAGVEDMKLMAPAINQSRNSRVRQCGASPYQWTFGKDPRIPDSITDPANSAVAHSAMTADAELAKRARVRALADMAFTEYDRSESLKRAMLRVNRPYRGDYTAGDRVAFWRQAKNKKGNQYPARFIVATVVGATYVCFNGTEQNSVIPIYMWEQYTILESPAYEVYLNKNGSFTMTKKDQKALIREIPHSQIPADQIHLLQEALAHEWSSWQRFSAVEVLDLKTPKSIESDPEKKKRIIPSRVCYRDKNAGRGVSEIDAKARIAGIGSNDPDIMTLRRDAPTLAIVGFYILLQTISSWDFNLFGGDVTTAFLQADQTKAQRDKPIYLRQPSEGLPGVQRGALLLVRRAIYGFVNSPRLWWRELRDFLMHIGGKQCLLDKTLFCFYNKAGRIIMIIGIRVDDLIGGADARQGSKLLETIRQRFTFGKWWDNKLTYCGKHLSKNENGTIFINQKELCGQCVPAPLPRWRSATPEAELTVEAMAMDAGVDTAYFLRHLFAEVLFRDFKPGISGKLPSFFMPTKVATDCKSLYDIVTKEGTPSTTLERRLSIGIAAVAHVAEEFDDENPKSTVFWVPTDKQVANHLTKAHCCEHAECLLAFGADRGKRDACGCTAADRAEARGWHLFASLVRHWDGVGAKALVNLWLRGVQAAERGRTRAATTGSPGLQELPGTVCRLVVDMLAPGLYRWRGAP</sequence>
<feature type="compositionally biased region" description="Basic and acidic residues" evidence="1">
    <location>
        <begin position="431"/>
        <end position="440"/>
    </location>
</feature>
<evidence type="ECO:0000256" key="1">
    <source>
        <dbReference type="SAM" id="MobiDB-lite"/>
    </source>
</evidence>
<comment type="caution">
    <text evidence="3">The sequence shown here is derived from an EMBL/GenBank/DDBJ whole genome shotgun (WGS) entry which is preliminary data.</text>
</comment>
<feature type="domain" description="Reverse transcriptase Ty1/copia-type" evidence="2">
    <location>
        <begin position="1457"/>
        <end position="1676"/>
    </location>
</feature>
<keyword evidence="4" id="KW-1185">Reference proteome</keyword>
<feature type="compositionally biased region" description="Basic residues" evidence="1">
    <location>
        <begin position="406"/>
        <end position="429"/>
    </location>
</feature>
<feature type="region of interest" description="Disordered" evidence="1">
    <location>
        <begin position="406"/>
        <end position="440"/>
    </location>
</feature>
<dbReference type="Proteomes" id="UP001189429">
    <property type="component" value="Unassembled WGS sequence"/>
</dbReference>
<protein>
    <recommendedName>
        <fullName evidence="2">Reverse transcriptase Ty1/copia-type domain-containing protein</fullName>
    </recommendedName>
</protein>
<reference evidence="3" key="1">
    <citation type="submission" date="2023-10" db="EMBL/GenBank/DDBJ databases">
        <authorList>
            <person name="Chen Y."/>
            <person name="Shah S."/>
            <person name="Dougan E. K."/>
            <person name="Thang M."/>
            <person name="Chan C."/>
        </authorList>
    </citation>
    <scope>NUCLEOTIDE SEQUENCE [LARGE SCALE GENOMIC DNA]</scope>
</reference>
<accession>A0ABN9UZY5</accession>